<dbReference type="Pfam" id="PF13155">
    <property type="entry name" value="Toprim_2"/>
    <property type="match status" value="1"/>
</dbReference>
<dbReference type="PROSITE" id="PS50880">
    <property type="entry name" value="TOPRIM"/>
    <property type="match status" value="1"/>
</dbReference>
<keyword evidence="1 12" id="KW-0240">DNA-directed RNA polymerase</keyword>
<name>A0ABM6RPA4_9FIRM</name>
<dbReference type="PROSITE" id="PS50003">
    <property type="entry name" value="PH_DOMAIN"/>
    <property type="match status" value="1"/>
</dbReference>
<evidence type="ECO:0000256" key="3">
    <source>
        <dbReference type="ARBA" id="ARBA00022679"/>
    </source>
</evidence>
<dbReference type="InterPro" id="IPR013264">
    <property type="entry name" value="DNAG_N"/>
</dbReference>
<dbReference type="Proteomes" id="UP000325292">
    <property type="component" value="Chromosome"/>
</dbReference>
<accession>A0ABM6RPA4</accession>
<dbReference type="InterPro" id="IPR034151">
    <property type="entry name" value="TOPRIM_DnaG_bac"/>
</dbReference>
<dbReference type="PANTHER" id="PTHR30313:SF2">
    <property type="entry name" value="DNA PRIMASE"/>
    <property type="match status" value="1"/>
</dbReference>
<sequence length="598" mass="67976">MSDPEYDTWVASVREAADIVEVIGRQVTLKRKGKHYWGLCPFHQEQTPSFSVDAEQQLFYCFGCHVGGTVFTFLMQHGGMSFSEAVDMLATENGIPKPHRSQRDHARSQKMSRLQAIMEWSQEFFRASAQSSVRIYDGYLQQRQVDEATRERFALGYAPDSWTALRDFLMKHGIAEEEMLEAGVVVARREGRGVYDRWRHRIIFPIWNHRGQIIAFGGRAILPEQEPKYLNSPETPLFHKGQVLYGEHLARPLWRQGRRPLLVEGNFDVIACHQAGLGQAVASLGTALTEDHARSLSRHAKEVDLLYDRDTAGEEAMRRAFLILSAQGLQVNRVQLDAGKDPDEFLREKGALSLAEKVEERIPYFEAVFKDRLSRLPSLTARGKAELVDELKPLWKALTNPVEQAGYLEMVSRTLRLDQSILAQSFGVAQGFRHTSPKNRHNMERNVSKGARPSLDVYLLALLLRHPEHVALVREELPDWIEKYHLSDIVTHIEMGQSPAELSSLIDTMDPGLRSLLLEAITFDGPDGGIRVIKDTIKVIRRREDYRHWQSLIERLRQGENTEALREEIRMVQGRLAQGQNTGMGTPFPFAGIIGKEG</sequence>
<dbReference type="InterPro" id="IPR036977">
    <property type="entry name" value="DNA_primase_Znf_CHC2"/>
</dbReference>
<evidence type="ECO:0000256" key="8">
    <source>
        <dbReference type="ARBA" id="ARBA00022833"/>
    </source>
</evidence>
<comment type="catalytic activity">
    <reaction evidence="12">
        <text>ssDNA + n NTP = ssDNA/pppN(pN)n-1 hybrid + (n-1) diphosphate.</text>
        <dbReference type="EC" id="2.7.7.101"/>
    </reaction>
</comment>
<keyword evidence="10 12" id="KW-0238">DNA-binding</keyword>
<dbReference type="EMBL" id="CP019454">
    <property type="protein sequence ID" value="AUW93227.1"/>
    <property type="molecule type" value="Genomic_DNA"/>
</dbReference>
<gene>
    <name evidence="12" type="primary">dnaG</name>
    <name evidence="16" type="ORF">BXT84_04040</name>
</gene>
<comment type="similarity">
    <text evidence="12 13">Belongs to the DnaG primase family.</text>
</comment>
<dbReference type="Pfam" id="PF01807">
    <property type="entry name" value="Zn_ribbon_DnaG"/>
    <property type="match status" value="1"/>
</dbReference>
<dbReference type="HAMAP" id="MF_00974">
    <property type="entry name" value="DNA_primase_DnaG"/>
    <property type="match status" value="1"/>
</dbReference>
<dbReference type="InterPro" id="IPR037068">
    <property type="entry name" value="DNA_primase_core_N_sf"/>
</dbReference>
<feature type="domain" description="Toprim" evidence="15">
    <location>
        <begin position="258"/>
        <end position="339"/>
    </location>
</feature>
<dbReference type="Gene3D" id="3.40.1360.10">
    <property type="match status" value="1"/>
</dbReference>
<keyword evidence="8 12" id="KW-0862">Zinc</keyword>
<dbReference type="InterPro" id="IPR050219">
    <property type="entry name" value="DnaG_primase"/>
</dbReference>
<evidence type="ECO:0000256" key="10">
    <source>
        <dbReference type="ARBA" id="ARBA00023125"/>
    </source>
</evidence>
<keyword evidence="4 12" id="KW-0548">Nucleotidyltransferase</keyword>
<keyword evidence="17" id="KW-1185">Reference proteome</keyword>
<dbReference type="InterPro" id="IPR002694">
    <property type="entry name" value="Znf_CHC2"/>
</dbReference>
<evidence type="ECO:0000256" key="7">
    <source>
        <dbReference type="ARBA" id="ARBA00022771"/>
    </source>
</evidence>
<organism evidence="16 17">
    <name type="scientific">Sulfobacillus thermotolerans</name>
    <dbReference type="NCBI Taxonomy" id="338644"/>
    <lineage>
        <taxon>Bacteria</taxon>
        <taxon>Bacillati</taxon>
        <taxon>Bacillota</taxon>
        <taxon>Clostridia</taxon>
        <taxon>Eubacteriales</taxon>
        <taxon>Clostridiales Family XVII. Incertae Sedis</taxon>
        <taxon>Sulfobacillus</taxon>
    </lineage>
</organism>
<keyword evidence="2 12" id="KW-0639">Primosome</keyword>
<keyword evidence="6 12" id="KW-0479">Metal-binding</keyword>
<dbReference type="Pfam" id="PF08275">
    <property type="entry name" value="DNAG_N"/>
    <property type="match status" value="1"/>
</dbReference>
<reference evidence="16 17" key="1">
    <citation type="journal article" date="2019" name="Sci. Rep.">
        <title>Sulfobacillus thermotolerans: new insights into resistance and metabolic capacities of acidophilic chemolithotrophs.</title>
        <authorList>
            <person name="Panyushkina A.E."/>
            <person name="Babenko V.V."/>
            <person name="Nikitina A.S."/>
            <person name="Selezneva O.V."/>
            <person name="Tsaplina I.A."/>
            <person name="Letarova M.A."/>
            <person name="Kostryukova E.S."/>
            <person name="Letarov A.V."/>
        </authorList>
    </citation>
    <scope>NUCLEOTIDE SEQUENCE [LARGE SCALE GENOMIC DNA]</scope>
    <source>
        <strain evidence="16 17">Kr1</strain>
    </source>
</reference>
<dbReference type="SUPFAM" id="SSF56731">
    <property type="entry name" value="DNA primase core"/>
    <property type="match status" value="1"/>
</dbReference>
<evidence type="ECO:0000256" key="5">
    <source>
        <dbReference type="ARBA" id="ARBA00022705"/>
    </source>
</evidence>
<dbReference type="EC" id="2.7.7.101" evidence="12"/>
<dbReference type="NCBIfam" id="TIGR01391">
    <property type="entry name" value="dnaG"/>
    <property type="match status" value="1"/>
</dbReference>
<evidence type="ECO:0000259" key="15">
    <source>
        <dbReference type="PROSITE" id="PS50880"/>
    </source>
</evidence>
<dbReference type="InterPro" id="IPR019475">
    <property type="entry name" value="DNA_primase_DnaB-bd"/>
</dbReference>
<dbReference type="Gene3D" id="3.90.580.10">
    <property type="entry name" value="Zinc finger, CHC2-type domain"/>
    <property type="match status" value="1"/>
</dbReference>
<dbReference type="SMART" id="SM00400">
    <property type="entry name" value="ZnF_CHCC"/>
    <property type="match status" value="1"/>
</dbReference>
<feature type="zinc finger region" description="CHC2-type" evidence="12">
    <location>
        <begin position="40"/>
        <end position="64"/>
    </location>
</feature>
<keyword evidence="5 12" id="KW-0235">DNA replication</keyword>
<evidence type="ECO:0000256" key="9">
    <source>
        <dbReference type="ARBA" id="ARBA00022842"/>
    </source>
</evidence>
<dbReference type="SUPFAM" id="SSF57783">
    <property type="entry name" value="Zinc beta-ribbon"/>
    <property type="match status" value="1"/>
</dbReference>
<dbReference type="InterPro" id="IPR006171">
    <property type="entry name" value="TOPRIM_dom"/>
</dbReference>
<dbReference type="PIRSF" id="PIRSF002811">
    <property type="entry name" value="DnaG"/>
    <property type="match status" value="1"/>
</dbReference>
<keyword evidence="3 12" id="KW-0808">Transferase</keyword>
<comment type="function">
    <text evidence="12 13">RNA polymerase that catalyzes the synthesis of short RNA molecules used as primers for DNA polymerase during DNA replication.</text>
</comment>
<dbReference type="InterPro" id="IPR001849">
    <property type="entry name" value="PH_domain"/>
</dbReference>
<evidence type="ECO:0000256" key="13">
    <source>
        <dbReference type="PIRNR" id="PIRNR002811"/>
    </source>
</evidence>
<dbReference type="Pfam" id="PF10410">
    <property type="entry name" value="DnaB_bind"/>
    <property type="match status" value="1"/>
</dbReference>
<dbReference type="CDD" id="cd03364">
    <property type="entry name" value="TOPRIM_DnaG_primases"/>
    <property type="match status" value="1"/>
</dbReference>
<comment type="domain">
    <text evidence="12">Contains an N-terminal zinc-binding domain, a central core domain that contains the primase activity, and a C-terminal DnaB-binding domain.</text>
</comment>
<evidence type="ECO:0000259" key="14">
    <source>
        <dbReference type="PROSITE" id="PS50003"/>
    </source>
</evidence>
<keyword evidence="9" id="KW-0460">Magnesium</keyword>
<evidence type="ECO:0000256" key="2">
    <source>
        <dbReference type="ARBA" id="ARBA00022515"/>
    </source>
</evidence>
<evidence type="ECO:0000256" key="1">
    <source>
        <dbReference type="ARBA" id="ARBA00022478"/>
    </source>
</evidence>
<evidence type="ECO:0000256" key="4">
    <source>
        <dbReference type="ARBA" id="ARBA00022695"/>
    </source>
</evidence>
<dbReference type="InterPro" id="IPR030846">
    <property type="entry name" value="DnaG_bac"/>
</dbReference>
<evidence type="ECO:0000313" key="17">
    <source>
        <dbReference type="Proteomes" id="UP000325292"/>
    </source>
</evidence>
<dbReference type="Gene3D" id="3.90.980.10">
    <property type="entry name" value="DNA primase, catalytic core, N-terminal domain"/>
    <property type="match status" value="1"/>
</dbReference>
<proteinExistence type="inferred from homology"/>
<evidence type="ECO:0000256" key="12">
    <source>
        <dbReference type="HAMAP-Rule" id="MF_00974"/>
    </source>
</evidence>
<evidence type="ECO:0000313" key="16">
    <source>
        <dbReference type="EMBL" id="AUW93227.1"/>
    </source>
</evidence>
<feature type="domain" description="PH" evidence="14">
    <location>
        <begin position="1"/>
        <end position="18"/>
    </location>
</feature>
<dbReference type="PANTHER" id="PTHR30313">
    <property type="entry name" value="DNA PRIMASE"/>
    <property type="match status" value="1"/>
</dbReference>
<protein>
    <recommendedName>
        <fullName evidence="12 13">DNA primase</fullName>
        <ecNumber evidence="12">2.7.7.101</ecNumber>
    </recommendedName>
</protein>
<dbReference type="SMART" id="SM00493">
    <property type="entry name" value="TOPRIM"/>
    <property type="match status" value="1"/>
</dbReference>
<evidence type="ECO:0000256" key="11">
    <source>
        <dbReference type="ARBA" id="ARBA00023163"/>
    </source>
</evidence>
<keyword evidence="11 12" id="KW-0804">Transcription</keyword>
<comment type="subunit">
    <text evidence="12">Monomer. Interacts with DnaB.</text>
</comment>
<keyword evidence="7 12" id="KW-0863">Zinc-finger</keyword>
<dbReference type="InterPro" id="IPR006295">
    <property type="entry name" value="DNA_primase_DnaG"/>
</dbReference>
<evidence type="ECO:0000256" key="6">
    <source>
        <dbReference type="ARBA" id="ARBA00022723"/>
    </source>
</evidence>
<comment type="cofactor">
    <cofactor evidence="12 13">
        <name>Zn(2+)</name>
        <dbReference type="ChEBI" id="CHEBI:29105"/>
    </cofactor>
    <text evidence="12 13">Binds 1 zinc ion per monomer.</text>
</comment>